<reference evidence="15 16" key="1">
    <citation type="submission" date="2019-07" db="EMBL/GenBank/DDBJ databases">
        <title>Caenimonas sedimenti sp. nov., isolated from activated sludge.</title>
        <authorList>
            <person name="Xu J."/>
        </authorList>
    </citation>
    <scope>NUCLEOTIDE SEQUENCE [LARGE SCALE GENOMIC DNA]</scope>
    <source>
        <strain evidence="15 16">HX-9-20</strain>
    </source>
</reference>
<dbReference type="InterPro" id="IPR020578">
    <property type="entry name" value="Aminotrans_V_PyrdxlP_BS"/>
</dbReference>
<dbReference type="InterPro" id="IPR000192">
    <property type="entry name" value="Aminotrans_V_dom"/>
</dbReference>
<dbReference type="EC" id="2.8.1.7" evidence="4"/>
<gene>
    <name evidence="15" type="ORF">FN976_24145</name>
</gene>
<evidence type="ECO:0000256" key="3">
    <source>
        <dbReference type="ARBA" id="ARBA00006490"/>
    </source>
</evidence>
<dbReference type="Gene3D" id="3.90.1150.10">
    <property type="entry name" value="Aspartate Aminotransferase, domain 1"/>
    <property type="match status" value="1"/>
</dbReference>
<dbReference type="Pfam" id="PF00266">
    <property type="entry name" value="Aminotran_5"/>
    <property type="match status" value="1"/>
</dbReference>
<dbReference type="GO" id="GO:0031071">
    <property type="term" value="F:cysteine desulfurase activity"/>
    <property type="evidence" value="ECO:0007669"/>
    <property type="project" value="UniProtKB-EC"/>
</dbReference>
<keyword evidence="5" id="KW-0808">Transferase</keyword>
<dbReference type="InterPro" id="IPR015424">
    <property type="entry name" value="PyrdxlP-dep_Trfase"/>
</dbReference>
<proteinExistence type="inferred from homology"/>
<dbReference type="Proteomes" id="UP000318199">
    <property type="component" value="Unassembled WGS sequence"/>
</dbReference>
<keyword evidence="7" id="KW-0663">Pyridoxal phosphate</keyword>
<evidence type="ECO:0000256" key="8">
    <source>
        <dbReference type="ARBA" id="ARBA00023004"/>
    </source>
</evidence>
<evidence type="ECO:0000256" key="13">
    <source>
        <dbReference type="RuleBase" id="RU004504"/>
    </source>
</evidence>
<dbReference type="InterPro" id="IPR015422">
    <property type="entry name" value="PyrdxlP-dep_Trfase_small"/>
</dbReference>
<dbReference type="FunFam" id="3.40.640.10:FF:000084">
    <property type="entry name" value="IscS-like cysteine desulfurase"/>
    <property type="match status" value="1"/>
</dbReference>
<feature type="domain" description="Aminotransferase class V" evidence="14">
    <location>
        <begin position="5"/>
        <end position="364"/>
    </location>
</feature>
<evidence type="ECO:0000256" key="1">
    <source>
        <dbReference type="ARBA" id="ARBA00001933"/>
    </source>
</evidence>
<dbReference type="GO" id="GO:0051536">
    <property type="term" value="F:iron-sulfur cluster binding"/>
    <property type="evidence" value="ECO:0007669"/>
    <property type="project" value="UniProtKB-KW"/>
</dbReference>
<evidence type="ECO:0000256" key="10">
    <source>
        <dbReference type="ARBA" id="ARBA00023231"/>
    </source>
</evidence>
<comment type="caution">
    <text evidence="15">The sequence shown here is derived from an EMBL/GenBank/DDBJ whole genome shotgun (WGS) entry which is preliminary data.</text>
</comment>
<comment type="similarity">
    <text evidence="3">Belongs to the class-V pyridoxal-phosphate-dependent aminotransferase family. NifS/IscS subfamily.</text>
</comment>
<dbReference type="PANTHER" id="PTHR11601:SF34">
    <property type="entry name" value="CYSTEINE DESULFURASE"/>
    <property type="match status" value="1"/>
</dbReference>
<keyword evidence="16" id="KW-1185">Reference proteome</keyword>
<dbReference type="InterPro" id="IPR015421">
    <property type="entry name" value="PyrdxlP-dep_Trfase_major"/>
</dbReference>
<organism evidence="15 16">
    <name type="scientific">Caenimonas sedimenti</name>
    <dbReference type="NCBI Taxonomy" id="2596921"/>
    <lineage>
        <taxon>Bacteria</taxon>
        <taxon>Pseudomonadati</taxon>
        <taxon>Pseudomonadota</taxon>
        <taxon>Betaproteobacteria</taxon>
        <taxon>Burkholderiales</taxon>
        <taxon>Comamonadaceae</taxon>
        <taxon>Caenimonas</taxon>
    </lineage>
</organism>
<evidence type="ECO:0000256" key="9">
    <source>
        <dbReference type="ARBA" id="ARBA00023014"/>
    </source>
</evidence>
<dbReference type="SUPFAM" id="SSF53383">
    <property type="entry name" value="PLP-dependent transferases"/>
    <property type="match status" value="1"/>
</dbReference>
<evidence type="ECO:0000256" key="11">
    <source>
        <dbReference type="ARBA" id="ARBA00031911"/>
    </source>
</evidence>
<evidence type="ECO:0000256" key="2">
    <source>
        <dbReference type="ARBA" id="ARBA00003120"/>
    </source>
</evidence>
<evidence type="ECO:0000259" key="14">
    <source>
        <dbReference type="Pfam" id="PF00266"/>
    </source>
</evidence>
<dbReference type="Gene3D" id="1.10.260.50">
    <property type="match status" value="1"/>
</dbReference>
<dbReference type="AlphaFoldDB" id="A0A562ZI75"/>
<keyword evidence="6" id="KW-0479">Metal-binding</keyword>
<evidence type="ECO:0000256" key="6">
    <source>
        <dbReference type="ARBA" id="ARBA00022723"/>
    </source>
</evidence>
<evidence type="ECO:0000313" key="16">
    <source>
        <dbReference type="Proteomes" id="UP000318199"/>
    </source>
</evidence>
<keyword evidence="8" id="KW-0408">Iron</keyword>
<dbReference type="PIRSF" id="PIRSF005572">
    <property type="entry name" value="NifS"/>
    <property type="match status" value="1"/>
</dbReference>
<evidence type="ECO:0000256" key="12">
    <source>
        <dbReference type="ARBA" id="ARBA00050776"/>
    </source>
</evidence>
<keyword evidence="9" id="KW-0411">Iron-sulfur</keyword>
<dbReference type="Gene3D" id="3.40.640.10">
    <property type="entry name" value="Type I PLP-dependent aspartate aminotransferase-like (Major domain)"/>
    <property type="match status" value="1"/>
</dbReference>
<name>A0A562ZI75_9BURK</name>
<dbReference type="OrthoDB" id="9808002at2"/>
<dbReference type="EMBL" id="VOBQ01000021">
    <property type="protein sequence ID" value="TWO68036.1"/>
    <property type="molecule type" value="Genomic_DNA"/>
</dbReference>
<evidence type="ECO:0000256" key="5">
    <source>
        <dbReference type="ARBA" id="ARBA00022679"/>
    </source>
</evidence>
<accession>A0A562ZI75</accession>
<evidence type="ECO:0000313" key="15">
    <source>
        <dbReference type="EMBL" id="TWO68036.1"/>
    </source>
</evidence>
<evidence type="ECO:0000256" key="4">
    <source>
        <dbReference type="ARBA" id="ARBA00012239"/>
    </source>
</evidence>
<dbReference type="GO" id="GO:0046872">
    <property type="term" value="F:metal ion binding"/>
    <property type="evidence" value="ECO:0007669"/>
    <property type="project" value="UniProtKB-KW"/>
</dbReference>
<keyword evidence="10" id="KW-0535">Nitrogen fixation</keyword>
<sequence length="379" mass="39824">MSASIYLDYNATTPVAPEVAEAIQPFLYGLFGNPSSSHSYGRAAADAMAGAKHQVARLIGAEDDEIVFTGTATEANNTALLGAASALADTARRHIVVSAVEHPAVMQPVLHLRSQGWDVSLVPVDSAGCVLMSAIDEALRPDTALVSIMHANNEVGTIQPLAEIARRARALGILVHTDAAQSIGKIGVNVDALGVDLLTMAGHKFYAPKGIGALYVRRGTPLRRILFGADQEWGLRPGTENVALSVGLGVAAELAHKLLPQVGAMRRKRDALHEQLTAQVPGLQLNGHFAERLPNTLNVSFPGVDGADLLARAPQVAASTGSACHSGRREASGVLAAMGKSYEAARGAVRLSVGRDTTDEDVQRAAQGLVQAWRQLREA</sequence>
<evidence type="ECO:0000256" key="7">
    <source>
        <dbReference type="ARBA" id="ARBA00022898"/>
    </source>
</evidence>
<dbReference type="RefSeq" id="WP_145895728.1">
    <property type="nucleotide sequence ID" value="NZ_VOBQ01000021.1"/>
</dbReference>
<dbReference type="InterPro" id="IPR016454">
    <property type="entry name" value="Cysteine_dSase"/>
</dbReference>
<comment type="catalytic activity">
    <reaction evidence="12">
        <text>(sulfur carrier)-H + L-cysteine = (sulfur carrier)-SH + L-alanine</text>
        <dbReference type="Rhea" id="RHEA:43892"/>
        <dbReference type="Rhea" id="RHEA-COMP:14737"/>
        <dbReference type="Rhea" id="RHEA-COMP:14739"/>
        <dbReference type="ChEBI" id="CHEBI:29917"/>
        <dbReference type="ChEBI" id="CHEBI:35235"/>
        <dbReference type="ChEBI" id="CHEBI:57972"/>
        <dbReference type="ChEBI" id="CHEBI:64428"/>
        <dbReference type="EC" id="2.8.1.7"/>
    </reaction>
</comment>
<comment type="function">
    <text evidence="2">Catalyzes the removal of elemental sulfur atoms from cysteine to produce alanine. Seems to participate in the biosynthesis of the nitrogenase metalloclusters by providing the inorganic sulfur required for the Fe-S core formation.</text>
</comment>
<dbReference type="PANTHER" id="PTHR11601">
    <property type="entry name" value="CYSTEINE DESULFURYLASE FAMILY MEMBER"/>
    <property type="match status" value="1"/>
</dbReference>
<protein>
    <recommendedName>
        <fullName evidence="4">cysteine desulfurase</fullName>
        <ecNumber evidence="4">2.8.1.7</ecNumber>
    </recommendedName>
    <alternativeName>
        <fullName evidence="11">Nitrogenase metalloclusters biosynthesis protein NifS</fullName>
    </alternativeName>
</protein>
<dbReference type="PROSITE" id="PS00595">
    <property type="entry name" value="AA_TRANSFER_CLASS_5"/>
    <property type="match status" value="1"/>
</dbReference>
<comment type="cofactor">
    <cofactor evidence="1 13">
        <name>pyridoxal 5'-phosphate</name>
        <dbReference type="ChEBI" id="CHEBI:597326"/>
    </cofactor>
</comment>